<dbReference type="Pfam" id="PF10067">
    <property type="entry name" value="DUF2306"/>
    <property type="match status" value="1"/>
</dbReference>
<organism evidence="2 3">
    <name type="scientific">Imperialibacter roseus</name>
    <dbReference type="NCBI Taxonomy" id="1324217"/>
    <lineage>
        <taxon>Bacteria</taxon>
        <taxon>Pseudomonadati</taxon>
        <taxon>Bacteroidota</taxon>
        <taxon>Cytophagia</taxon>
        <taxon>Cytophagales</taxon>
        <taxon>Flammeovirgaceae</taxon>
        <taxon>Imperialibacter</taxon>
    </lineage>
</organism>
<dbReference type="Proteomes" id="UP001302349">
    <property type="component" value="Chromosome"/>
</dbReference>
<dbReference type="InterPro" id="IPR018750">
    <property type="entry name" value="DUF2306_membrane"/>
</dbReference>
<protein>
    <submittedName>
        <fullName evidence="2">DUF2306 domain-containing protein</fullName>
    </submittedName>
</protein>
<keyword evidence="1" id="KW-0812">Transmembrane</keyword>
<gene>
    <name evidence="2" type="ORF">RT717_10220</name>
</gene>
<feature type="transmembrane region" description="Helical" evidence="1">
    <location>
        <begin position="240"/>
        <end position="264"/>
    </location>
</feature>
<keyword evidence="1" id="KW-1133">Transmembrane helix</keyword>
<dbReference type="EMBL" id="CP136051">
    <property type="protein sequence ID" value="WOK09009.1"/>
    <property type="molecule type" value="Genomic_DNA"/>
</dbReference>
<sequence>MKVQNHPAATKAVDLAARSWFIVAVIGQMIFACYVLMLYWKSAALGDFEKWNAASSHFYVKGDLLGNTIFGLHVALAAIITILAPMQLIPQVRSYAPGFHRISGRIYIFSAFLISLAGLYLSWIKGSVGGLEGSVVITMNAVIIMICAFFAVKNAIRRNIASHNQWAVHLFLAMSGVWLFRVFLMLWIMAWQAPVGFDPETFTGPFLNFLGFMVYVFPQAIVAFYFLAKKSEVASTKWAFSGLIFLITMGTAQGIVAATMGLWVPRM</sequence>
<dbReference type="RefSeq" id="WP_317491636.1">
    <property type="nucleotide sequence ID" value="NZ_CP136051.1"/>
</dbReference>
<dbReference type="PROSITE" id="PS51257">
    <property type="entry name" value="PROKAR_LIPOPROTEIN"/>
    <property type="match status" value="1"/>
</dbReference>
<keyword evidence="1" id="KW-0472">Membrane</keyword>
<feature type="transmembrane region" description="Helical" evidence="1">
    <location>
        <begin position="20"/>
        <end position="40"/>
    </location>
</feature>
<feature type="transmembrane region" description="Helical" evidence="1">
    <location>
        <begin position="106"/>
        <end position="123"/>
    </location>
</feature>
<name>A0ABZ0IX86_9BACT</name>
<proteinExistence type="predicted"/>
<feature type="transmembrane region" description="Helical" evidence="1">
    <location>
        <begin position="64"/>
        <end position="85"/>
    </location>
</feature>
<evidence type="ECO:0000256" key="1">
    <source>
        <dbReference type="SAM" id="Phobius"/>
    </source>
</evidence>
<feature type="transmembrane region" description="Helical" evidence="1">
    <location>
        <begin position="135"/>
        <end position="156"/>
    </location>
</feature>
<evidence type="ECO:0000313" key="3">
    <source>
        <dbReference type="Proteomes" id="UP001302349"/>
    </source>
</evidence>
<accession>A0ABZ0IX86</accession>
<feature type="transmembrane region" description="Helical" evidence="1">
    <location>
        <begin position="168"/>
        <end position="189"/>
    </location>
</feature>
<keyword evidence="3" id="KW-1185">Reference proteome</keyword>
<evidence type="ECO:0000313" key="2">
    <source>
        <dbReference type="EMBL" id="WOK09009.1"/>
    </source>
</evidence>
<reference evidence="2 3" key="1">
    <citation type="journal article" date="2023" name="Microbiol. Resour. Announc.">
        <title>Complete Genome Sequence of Imperialibacter roseus strain P4T.</title>
        <authorList>
            <person name="Tizabi D.R."/>
            <person name="Bachvaroff T."/>
            <person name="Hill R.T."/>
        </authorList>
    </citation>
    <scope>NUCLEOTIDE SEQUENCE [LARGE SCALE GENOMIC DNA]</scope>
    <source>
        <strain evidence="2 3">P4T</strain>
    </source>
</reference>
<feature type="transmembrane region" description="Helical" evidence="1">
    <location>
        <begin position="209"/>
        <end position="228"/>
    </location>
</feature>